<reference evidence="5 6" key="1">
    <citation type="journal article" date="2014" name="Genome Announc.">
        <title>Draft Genome Sequence of the Iron-Oxidizing, Acidophilic, and Halotolerant 'Thiobacillus prosperus' Type Strain DSM 5130.</title>
        <authorList>
            <person name="Ossandon F.J."/>
            <person name="Cardenas J.P."/>
            <person name="Corbett M."/>
            <person name="Quatrini R."/>
            <person name="Holmes D.S."/>
            <person name="Watkin E."/>
        </authorList>
    </citation>
    <scope>NUCLEOTIDE SEQUENCE [LARGE SCALE GENOMIC DNA]</scope>
    <source>
        <strain evidence="5 6">DSM 5130</strain>
    </source>
</reference>
<dbReference type="InterPro" id="IPR027417">
    <property type="entry name" value="P-loop_NTPase"/>
</dbReference>
<dbReference type="EMBL" id="JQSG02000006">
    <property type="protein sequence ID" value="OBS08897.1"/>
    <property type="molecule type" value="Genomic_DNA"/>
</dbReference>
<evidence type="ECO:0000256" key="1">
    <source>
        <dbReference type="ARBA" id="ARBA00022448"/>
    </source>
</evidence>
<proteinExistence type="predicted"/>
<evidence type="ECO:0000259" key="4">
    <source>
        <dbReference type="PROSITE" id="PS50893"/>
    </source>
</evidence>
<organism evidence="5 6">
    <name type="scientific">Acidihalobacter prosperus</name>
    <dbReference type="NCBI Taxonomy" id="160660"/>
    <lineage>
        <taxon>Bacteria</taxon>
        <taxon>Pseudomonadati</taxon>
        <taxon>Pseudomonadota</taxon>
        <taxon>Gammaproteobacteria</taxon>
        <taxon>Chromatiales</taxon>
        <taxon>Ectothiorhodospiraceae</taxon>
        <taxon>Acidihalobacter</taxon>
    </lineage>
</organism>
<dbReference type="Gene3D" id="3.40.50.300">
    <property type="entry name" value="P-loop containing nucleotide triphosphate hydrolases"/>
    <property type="match status" value="1"/>
</dbReference>
<evidence type="ECO:0000256" key="3">
    <source>
        <dbReference type="ARBA" id="ARBA00022840"/>
    </source>
</evidence>
<keyword evidence="6" id="KW-1185">Reference proteome</keyword>
<keyword evidence="2" id="KW-0547">Nucleotide-binding</keyword>
<dbReference type="Proteomes" id="UP000029273">
    <property type="component" value="Unassembled WGS sequence"/>
</dbReference>
<dbReference type="InterPro" id="IPR003439">
    <property type="entry name" value="ABC_transporter-like_ATP-bd"/>
</dbReference>
<sequence length="253" mass="27040">MSGEPVLRLAGIESRYGERVIHAGIDLEVRRGEILALVGGSGAGKTTLLREMILLRSPEGGEIELFGQRFGAGRTLSAREETGLRQRMGVLFQSGALFGGLNVLENVALPLSEHTHLPTSLIRQLAMLKIELTGLPPEAASLYPSELSGGMRKRAALARALALDPELLFLDEPGSGLDPVSARAIDHLVGRLRDALALTVILVTHDLTSVDLIADRVALLGEGRLLAVDTPAALREHPDPNVRAFFSQTEALA</sequence>
<dbReference type="RefSeq" id="WP_038091449.1">
    <property type="nucleotide sequence ID" value="NZ_JQSG02000006.1"/>
</dbReference>
<dbReference type="SUPFAM" id="SSF52540">
    <property type="entry name" value="P-loop containing nucleoside triphosphate hydrolases"/>
    <property type="match status" value="1"/>
</dbReference>
<dbReference type="InterPro" id="IPR003593">
    <property type="entry name" value="AAA+_ATPase"/>
</dbReference>
<comment type="caution">
    <text evidence="5">The sequence shown here is derived from an EMBL/GenBank/DDBJ whole genome shotgun (WGS) entry which is preliminary data.</text>
</comment>
<protein>
    <submittedName>
        <fullName evidence="5">Methionine ABC transporter ATP-binding protein</fullName>
    </submittedName>
</protein>
<dbReference type="SMART" id="SM00382">
    <property type="entry name" value="AAA"/>
    <property type="match status" value="1"/>
</dbReference>
<dbReference type="PROSITE" id="PS00211">
    <property type="entry name" value="ABC_TRANSPORTER_1"/>
    <property type="match status" value="1"/>
</dbReference>
<dbReference type="PANTHER" id="PTHR43023:SF3">
    <property type="entry name" value="PROTEIN TRIGALACTOSYLDIACYLGLYCEROL 3, CHLOROPLASTIC"/>
    <property type="match status" value="1"/>
</dbReference>
<feature type="domain" description="ABC transporter" evidence="4">
    <location>
        <begin position="7"/>
        <end position="247"/>
    </location>
</feature>
<dbReference type="GO" id="GO:0016887">
    <property type="term" value="F:ATP hydrolysis activity"/>
    <property type="evidence" value="ECO:0007669"/>
    <property type="project" value="InterPro"/>
</dbReference>
<evidence type="ECO:0000313" key="6">
    <source>
        <dbReference type="Proteomes" id="UP000029273"/>
    </source>
</evidence>
<name>A0A1A6C2V1_9GAMM</name>
<gene>
    <name evidence="5" type="ORF">Thpro_023147</name>
</gene>
<dbReference type="PROSITE" id="PS50893">
    <property type="entry name" value="ABC_TRANSPORTER_2"/>
    <property type="match status" value="1"/>
</dbReference>
<evidence type="ECO:0000313" key="5">
    <source>
        <dbReference type="EMBL" id="OBS08897.1"/>
    </source>
</evidence>
<dbReference type="PANTHER" id="PTHR43023">
    <property type="entry name" value="PROTEIN TRIGALACTOSYLDIACYLGLYCEROL 3, CHLOROPLASTIC"/>
    <property type="match status" value="1"/>
</dbReference>
<keyword evidence="1" id="KW-0813">Transport</keyword>
<dbReference type="Pfam" id="PF00005">
    <property type="entry name" value="ABC_tran"/>
    <property type="match status" value="1"/>
</dbReference>
<keyword evidence="3 5" id="KW-0067">ATP-binding</keyword>
<evidence type="ECO:0000256" key="2">
    <source>
        <dbReference type="ARBA" id="ARBA00022741"/>
    </source>
</evidence>
<dbReference type="InterPro" id="IPR017871">
    <property type="entry name" value="ABC_transporter-like_CS"/>
</dbReference>
<accession>A0A1A6C2V1</accession>
<dbReference type="STRING" id="160660.BJI67_10190"/>
<dbReference type="GO" id="GO:0005524">
    <property type="term" value="F:ATP binding"/>
    <property type="evidence" value="ECO:0007669"/>
    <property type="project" value="UniProtKB-KW"/>
</dbReference>
<dbReference type="OrthoDB" id="9802264at2"/>
<dbReference type="AlphaFoldDB" id="A0A1A6C2V1"/>